<dbReference type="PRINTS" id="PR00326">
    <property type="entry name" value="GTP1OBG"/>
</dbReference>
<comment type="function">
    <text evidence="6">An essential GTPase that binds both GDP and GTP, with rapid nucleotide exchange. Plays a role in 16S rRNA processing and 30S ribosomal subunit biogenesis and possibly also in cell cycle regulation and energy metabolism.</text>
</comment>
<dbReference type="InterPro" id="IPR030388">
    <property type="entry name" value="G_ERA_dom"/>
</dbReference>
<comment type="subcellular location">
    <subcellularLocation>
        <location evidence="6">Cytoplasm</location>
    </subcellularLocation>
    <subcellularLocation>
        <location evidence="6">Cell membrane</location>
        <topology evidence="6">Peripheral membrane protein</topology>
    </subcellularLocation>
</comment>
<keyword evidence="6" id="KW-0472">Membrane</keyword>
<dbReference type="InterPro" id="IPR004044">
    <property type="entry name" value="KH_dom_type_2"/>
</dbReference>
<feature type="binding site" evidence="6">
    <location>
        <begin position="127"/>
        <end position="130"/>
    </location>
    <ligand>
        <name>GTP</name>
        <dbReference type="ChEBI" id="CHEBI:37565"/>
    </ligand>
</feature>
<evidence type="ECO:0000256" key="3">
    <source>
        <dbReference type="ARBA" id="ARBA00022741"/>
    </source>
</evidence>
<keyword evidence="4 6" id="KW-0694">RNA-binding</keyword>
<dbReference type="AlphaFoldDB" id="A0A511N6F3"/>
<dbReference type="InterPro" id="IPR009019">
    <property type="entry name" value="KH_sf_prok-type"/>
</dbReference>
<organism evidence="11 12">
    <name type="scientific">Deinococcus cellulosilyticus (strain DSM 18568 / NBRC 106333 / KACC 11606 / 5516J-15)</name>
    <dbReference type="NCBI Taxonomy" id="1223518"/>
    <lineage>
        <taxon>Bacteria</taxon>
        <taxon>Thermotogati</taxon>
        <taxon>Deinococcota</taxon>
        <taxon>Deinococci</taxon>
        <taxon>Deinococcales</taxon>
        <taxon>Deinococcaceae</taxon>
        <taxon>Deinococcus</taxon>
    </lineage>
</organism>
<proteinExistence type="inferred from homology"/>
<dbReference type="InterPro" id="IPR027417">
    <property type="entry name" value="P-loop_NTPase"/>
</dbReference>
<evidence type="ECO:0000313" key="12">
    <source>
        <dbReference type="Proteomes" id="UP000321306"/>
    </source>
</evidence>
<dbReference type="Gene3D" id="3.40.50.300">
    <property type="entry name" value="P-loop containing nucleotide triphosphate hydrolases"/>
    <property type="match status" value="1"/>
</dbReference>
<evidence type="ECO:0000256" key="5">
    <source>
        <dbReference type="ARBA" id="ARBA00023134"/>
    </source>
</evidence>
<dbReference type="PROSITE" id="PS51713">
    <property type="entry name" value="G_ERA"/>
    <property type="match status" value="1"/>
</dbReference>
<dbReference type="PANTHER" id="PTHR42698">
    <property type="entry name" value="GTPASE ERA"/>
    <property type="match status" value="1"/>
</dbReference>
<dbReference type="PROSITE" id="PS50823">
    <property type="entry name" value="KH_TYPE_2"/>
    <property type="match status" value="1"/>
</dbReference>
<dbReference type="InterPro" id="IPR015946">
    <property type="entry name" value="KH_dom-like_a/b"/>
</dbReference>
<dbReference type="Proteomes" id="UP000321306">
    <property type="component" value="Unassembled WGS sequence"/>
</dbReference>
<feature type="domain" description="KH type-2" evidence="9">
    <location>
        <begin position="209"/>
        <end position="286"/>
    </location>
</feature>
<keyword evidence="3 6" id="KW-0547">Nucleotide-binding</keyword>
<dbReference type="CDD" id="cd04163">
    <property type="entry name" value="Era"/>
    <property type="match status" value="1"/>
</dbReference>
<dbReference type="NCBIfam" id="NF000908">
    <property type="entry name" value="PRK00089.1"/>
    <property type="match status" value="1"/>
</dbReference>
<dbReference type="GO" id="GO:0005829">
    <property type="term" value="C:cytosol"/>
    <property type="evidence" value="ECO:0007669"/>
    <property type="project" value="TreeGrafter"/>
</dbReference>
<protein>
    <recommendedName>
        <fullName evidence="2 6">GTPase Era</fullName>
    </recommendedName>
</protein>
<dbReference type="GO" id="GO:0005886">
    <property type="term" value="C:plasma membrane"/>
    <property type="evidence" value="ECO:0007669"/>
    <property type="project" value="UniProtKB-SubCell"/>
</dbReference>
<feature type="region of interest" description="G4" evidence="7">
    <location>
        <begin position="127"/>
        <end position="130"/>
    </location>
</feature>
<dbReference type="InterPro" id="IPR005225">
    <property type="entry name" value="Small_GTP-bd"/>
</dbReference>
<evidence type="ECO:0000256" key="1">
    <source>
        <dbReference type="ARBA" id="ARBA00007921"/>
    </source>
</evidence>
<dbReference type="GO" id="GO:0070181">
    <property type="term" value="F:small ribosomal subunit rRNA binding"/>
    <property type="evidence" value="ECO:0007669"/>
    <property type="project" value="UniProtKB-UniRule"/>
</dbReference>
<evidence type="ECO:0000256" key="6">
    <source>
        <dbReference type="HAMAP-Rule" id="MF_00367"/>
    </source>
</evidence>
<evidence type="ECO:0000259" key="10">
    <source>
        <dbReference type="PROSITE" id="PS51713"/>
    </source>
</evidence>
<dbReference type="HAMAP" id="MF_00367">
    <property type="entry name" value="GTPase_Era"/>
    <property type="match status" value="1"/>
</dbReference>
<feature type="domain" description="Era-type G" evidence="10">
    <location>
        <begin position="10"/>
        <end position="178"/>
    </location>
</feature>
<dbReference type="CDD" id="cd22534">
    <property type="entry name" value="KH-II_Era"/>
    <property type="match status" value="1"/>
</dbReference>
<feature type="region of interest" description="G2" evidence="7">
    <location>
        <begin position="44"/>
        <end position="48"/>
    </location>
</feature>
<keyword evidence="12" id="KW-1185">Reference proteome</keyword>
<dbReference type="InterPro" id="IPR005662">
    <property type="entry name" value="GTPase_Era-like"/>
</dbReference>
<dbReference type="RefSeq" id="WP_146887499.1">
    <property type="nucleotide sequence ID" value="NZ_BJXB01000021.1"/>
</dbReference>
<evidence type="ECO:0000313" key="11">
    <source>
        <dbReference type="EMBL" id="GEM48425.1"/>
    </source>
</evidence>
<dbReference type="EMBL" id="BJXB01000021">
    <property type="protein sequence ID" value="GEM48425.1"/>
    <property type="molecule type" value="Genomic_DNA"/>
</dbReference>
<gene>
    <name evidence="6 11" type="primary">era</name>
    <name evidence="11" type="ORF">DC3_40600</name>
</gene>
<dbReference type="Pfam" id="PF07650">
    <property type="entry name" value="KH_2"/>
    <property type="match status" value="1"/>
</dbReference>
<feature type="region of interest" description="G1" evidence="7">
    <location>
        <begin position="18"/>
        <end position="25"/>
    </location>
</feature>
<feature type="binding site" evidence="6">
    <location>
        <begin position="65"/>
        <end position="69"/>
    </location>
    <ligand>
        <name>GTP</name>
        <dbReference type="ChEBI" id="CHEBI:37565"/>
    </ligand>
</feature>
<evidence type="ECO:0000256" key="4">
    <source>
        <dbReference type="ARBA" id="ARBA00022884"/>
    </source>
</evidence>
<keyword evidence="6" id="KW-0690">Ribosome biogenesis</keyword>
<dbReference type="Pfam" id="PF01926">
    <property type="entry name" value="MMR_HSR1"/>
    <property type="match status" value="1"/>
</dbReference>
<reference evidence="11 12" key="1">
    <citation type="submission" date="2019-07" db="EMBL/GenBank/DDBJ databases">
        <title>Whole genome shotgun sequence of Deinococcus cellulosilyticus NBRC 106333.</title>
        <authorList>
            <person name="Hosoyama A."/>
            <person name="Uohara A."/>
            <person name="Ohji S."/>
            <person name="Ichikawa N."/>
        </authorList>
    </citation>
    <scope>NUCLEOTIDE SEQUENCE [LARGE SCALE GENOMIC DNA]</scope>
    <source>
        <strain evidence="11 12">NBRC 106333</strain>
    </source>
</reference>
<dbReference type="SUPFAM" id="SSF52540">
    <property type="entry name" value="P-loop containing nucleoside triphosphate hydrolases"/>
    <property type="match status" value="1"/>
</dbReference>
<dbReference type="GO" id="GO:0000028">
    <property type="term" value="P:ribosomal small subunit assembly"/>
    <property type="evidence" value="ECO:0007669"/>
    <property type="project" value="TreeGrafter"/>
</dbReference>
<dbReference type="OrthoDB" id="9805918at2"/>
<dbReference type="SUPFAM" id="SSF54814">
    <property type="entry name" value="Prokaryotic type KH domain (KH-domain type II)"/>
    <property type="match status" value="1"/>
</dbReference>
<dbReference type="InterPro" id="IPR006073">
    <property type="entry name" value="GTP-bd"/>
</dbReference>
<comment type="similarity">
    <text evidence="1 6 7 8">Belongs to the TRAFAC class TrmE-Era-EngA-EngB-Septin-like GTPase superfamily. Era GTPase family.</text>
</comment>
<dbReference type="PANTHER" id="PTHR42698:SF1">
    <property type="entry name" value="GTPASE ERA, MITOCHONDRIAL"/>
    <property type="match status" value="1"/>
</dbReference>
<keyword evidence="6" id="KW-0963">Cytoplasm</keyword>
<evidence type="ECO:0000259" key="9">
    <source>
        <dbReference type="PROSITE" id="PS50823"/>
    </source>
</evidence>
<evidence type="ECO:0000256" key="2">
    <source>
        <dbReference type="ARBA" id="ARBA00020484"/>
    </source>
</evidence>
<keyword evidence="6" id="KW-1003">Cell membrane</keyword>
<feature type="region of interest" description="G3" evidence="7">
    <location>
        <begin position="65"/>
        <end position="68"/>
    </location>
</feature>
<dbReference type="GO" id="GO:0005525">
    <property type="term" value="F:GTP binding"/>
    <property type="evidence" value="ECO:0007669"/>
    <property type="project" value="UniProtKB-UniRule"/>
</dbReference>
<accession>A0A511N6F3</accession>
<dbReference type="NCBIfam" id="TIGR00436">
    <property type="entry name" value="era"/>
    <property type="match status" value="1"/>
</dbReference>
<keyword evidence="6" id="KW-0699">rRNA-binding</keyword>
<comment type="caution">
    <text evidence="11">The sequence shown here is derived from an EMBL/GenBank/DDBJ whole genome shotgun (WGS) entry which is preliminary data.</text>
</comment>
<dbReference type="NCBIfam" id="TIGR00231">
    <property type="entry name" value="small_GTP"/>
    <property type="match status" value="1"/>
</dbReference>
<evidence type="ECO:0000256" key="8">
    <source>
        <dbReference type="RuleBase" id="RU003761"/>
    </source>
</evidence>
<comment type="subunit">
    <text evidence="6">Monomer.</text>
</comment>
<dbReference type="Gene3D" id="3.30.300.20">
    <property type="match status" value="1"/>
</dbReference>
<name>A0A511N6F3_DEIC1</name>
<dbReference type="GO" id="GO:0003924">
    <property type="term" value="F:GTPase activity"/>
    <property type="evidence" value="ECO:0007669"/>
    <property type="project" value="UniProtKB-UniRule"/>
</dbReference>
<sequence>MTDAQNTSTHSGFIAIVGKPNVGKSTLLNNMLGVKVAPITNRPQTTRRGIRGILTEDNSQIVFVDTPGMHKAKDALGKYMNEEIQAALSDVDAILWIVDLRHPPTEEDVMVSRTIKDIDKPLIVVGNKLDAAKYPEEALRLYTNLLGEREFGTRTLSAQEHPESLLDLKLQLFSLLPENPFFFDEKSRSDQSRENWAAEIIREEAMKRLEEELPYAVATRVTDWEDRPDGIIEIYCDVIVERPGHKAIVIGKGASKLKEIGQGARKQLEVFLNTKIFLKLHVKVMPNWREDPEALRQLGYE</sequence>
<feature type="region of interest" description="G5" evidence="7">
    <location>
        <begin position="156"/>
        <end position="158"/>
    </location>
</feature>
<evidence type="ECO:0000256" key="7">
    <source>
        <dbReference type="PROSITE-ProRule" id="PRU01050"/>
    </source>
</evidence>
<keyword evidence="5 6" id="KW-0342">GTP-binding</keyword>
<dbReference type="GO" id="GO:0043024">
    <property type="term" value="F:ribosomal small subunit binding"/>
    <property type="evidence" value="ECO:0007669"/>
    <property type="project" value="TreeGrafter"/>
</dbReference>
<feature type="binding site" evidence="6">
    <location>
        <begin position="18"/>
        <end position="25"/>
    </location>
    <ligand>
        <name>GTP</name>
        <dbReference type="ChEBI" id="CHEBI:37565"/>
    </ligand>
</feature>